<proteinExistence type="predicted"/>
<dbReference type="RefSeq" id="WP_270004952.1">
    <property type="nucleotide sequence ID" value="NZ_JAPFGC010000002.1"/>
</dbReference>
<gene>
    <name evidence="1" type="ORF">OOZ35_01790</name>
</gene>
<sequence length="297" mass="34283">MKKSIFILFFFVLKTSVGFSQTKAIVIDSITSKTVPYVNIWVENENNGTTSNDYGEFIINETDSTKNIVFSAIGYKRKTVQISQIKNIIYLKPETTVLEEVVVTKKKESKKIVIDKFKKSKIHFYYGSGKTPWMVGKYFPNEDKYLDTPFIKEFAFLTNSEIENAKFNIRLYEYDSLNFIGNSVYDKNIISSVKKGKKTTIIDISDLNIKIPQKGLVVIVEWLIIEDNKREFTVISEGKRKMKIAYAPMFVAVAKNTNKHAMIYRGEWMNSYKNPSQSIKNYKDKYSELAVSLTLTN</sequence>
<organism evidence="1 2">
    <name type="scientific">Mesoflavibacter profundi</name>
    <dbReference type="NCBI Taxonomy" id="2708110"/>
    <lineage>
        <taxon>Bacteria</taxon>
        <taxon>Pseudomonadati</taxon>
        <taxon>Bacteroidota</taxon>
        <taxon>Flavobacteriia</taxon>
        <taxon>Flavobacteriales</taxon>
        <taxon>Flavobacteriaceae</taxon>
        <taxon>Mesoflavibacter</taxon>
    </lineage>
</organism>
<dbReference type="EMBL" id="JAPFGC010000002">
    <property type="protein sequence ID" value="MDA0176216.1"/>
    <property type="molecule type" value="Genomic_DNA"/>
</dbReference>
<accession>A0ABT4RWL2</accession>
<comment type="caution">
    <text evidence="1">The sequence shown here is derived from an EMBL/GenBank/DDBJ whole genome shotgun (WGS) entry which is preliminary data.</text>
</comment>
<dbReference type="InterPro" id="IPR008969">
    <property type="entry name" value="CarboxyPept-like_regulatory"/>
</dbReference>
<name>A0ABT4RWL2_9FLAO</name>
<dbReference type="Proteomes" id="UP001149142">
    <property type="component" value="Unassembled WGS sequence"/>
</dbReference>
<keyword evidence="2" id="KW-1185">Reference proteome</keyword>
<protein>
    <submittedName>
        <fullName evidence="1">Carboxypeptidase-like regulatory domain-containing protein</fullName>
    </submittedName>
</protein>
<reference evidence="1" key="1">
    <citation type="submission" date="2022-11" db="EMBL/GenBank/DDBJ databases">
        <title>Refractory cell wall polysaccharides provide important carbon source for microbial heterotrophs in the hadal ocean.</title>
        <authorList>
            <person name="Zhu X."/>
        </authorList>
    </citation>
    <scope>NUCLEOTIDE SEQUENCE</scope>
    <source>
        <strain evidence="1">MTRN7</strain>
    </source>
</reference>
<dbReference type="Pfam" id="PF13715">
    <property type="entry name" value="CarbopepD_reg_2"/>
    <property type="match status" value="1"/>
</dbReference>
<dbReference type="Gene3D" id="2.60.40.1120">
    <property type="entry name" value="Carboxypeptidase-like, regulatory domain"/>
    <property type="match status" value="1"/>
</dbReference>
<evidence type="ECO:0000313" key="2">
    <source>
        <dbReference type="Proteomes" id="UP001149142"/>
    </source>
</evidence>
<evidence type="ECO:0000313" key="1">
    <source>
        <dbReference type="EMBL" id="MDA0176216.1"/>
    </source>
</evidence>
<dbReference type="SUPFAM" id="SSF49464">
    <property type="entry name" value="Carboxypeptidase regulatory domain-like"/>
    <property type="match status" value="1"/>
</dbReference>